<protein>
    <submittedName>
        <fullName evidence="1">DUF4243 domain-containing protein</fullName>
    </submittedName>
</protein>
<dbReference type="RefSeq" id="WP_127682584.1">
    <property type="nucleotide sequence ID" value="NZ_SACM01000002.1"/>
</dbReference>
<comment type="caution">
    <text evidence="1">The sequence shown here is derived from an EMBL/GenBank/DDBJ whole genome shotgun (WGS) entry which is preliminary data.</text>
</comment>
<organism evidence="1 2">
    <name type="scientific">Inhella crocodyli</name>
    <dbReference type="NCBI Taxonomy" id="2499851"/>
    <lineage>
        <taxon>Bacteria</taxon>
        <taxon>Pseudomonadati</taxon>
        <taxon>Pseudomonadota</taxon>
        <taxon>Betaproteobacteria</taxon>
        <taxon>Burkholderiales</taxon>
        <taxon>Sphaerotilaceae</taxon>
        <taxon>Inhella</taxon>
    </lineage>
</organism>
<evidence type="ECO:0000313" key="2">
    <source>
        <dbReference type="Proteomes" id="UP000288587"/>
    </source>
</evidence>
<evidence type="ECO:0000313" key="1">
    <source>
        <dbReference type="EMBL" id="RVT86086.1"/>
    </source>
</evidence>
<reference evidence="1 2" key="1">
    <citation type="submission" date="2019-01" db="EMBL/GenBank/DDBJ databases">
        <authorList>
            <person name="Chen W.-M."/>
        </authorList>
    </citation>
    <scope>NUCLEOTIDE SEQUENCE [LARGE SCALE GENOMIC DNA]</scope>
    <source>
        <strain evidence="1 2">CCP-18</strain>
    </source>
</reference>
<dbReference type="Proteomes" id="UP000288587">
    <property type="component" value="Unassembled WGS sequence"/>
</dbReference>
<keyword evidence="2" id="KW-1185">Reference proteome</keyword>
<proteinExistence type="predicted"/>
<accession>A0A437LL00</accession>
<dbReference type="AlphaFoldDB" id="A0A437LL00"/>
<gene>
    <name evidence="1" type="ORF">EOD73_08565</name>
</gene>
<dbReference type="EMBL" id="SACM01000002">
    <property type="protein sequence ID" value="RVT86086.1"/>
    <property type="molecule type" value="Genomic_DNA"/>
</dbReference>
<sequence length="336" mass="35988">MSTTALPQAAAELHPWLDAGLALAPEYVDAKTAHTGPGPAYASHWPMALHALSALGASAAELAAFDGHERQALPPRAAWPALDRDEAELRQRIAAEGAPSVLADCLPERMAHAGAAAFHGLIRTAHAWESGHAGELALALAWWRQRDQPLAPASASPPPELDWADWQSALGALRRPTPWPRAWIATRMQAWADDPGFQRWAPTLRLRGSTLKDLATAALTAYAASGDFTLLHAVTACRAMAVLGPCLDPAQVTPALRAFSQHWAAAALASGWHGGRDTWPEPPAPWAWPRLLALARTHPDAHAIKLTHAAWDWVHRGLNDGLCRQAATRALATRAA</sequence>
<name>A0A437LL00_9BURK</name>
<dbReference type="OrthoDB" id="6457937at2"/>